<feature type="domain" description="Translocation and assembly module TamB C-terminal" evidence="6">
    <location>
        <begin position="1190"/>
        <end position="1487"/>
    </location>
</feature>
<evidence type="ECO:0000256" key="2">
    <source>
        <dbReference type="ARBA" id="ARBA00022692"/>
    </source>
</evidence>
<dbReference type="InterPro" id="IPR007452">
    <property type="entry name" value="TamB_C"/>
</dbReference>
<evidence type="ECO:0000256" key="1">
    <source>
        <dbReference type="ARBA" id="ARBA00004167"/>
    </source>
</evidence>
<feature type="region of interest" description="Disordered" evidence="5">
    <location>
        <begin position="925"/>
        <end position="966"/>
    </location>
</feature>
<dbReference type="EMBL" id="JAOYFB010000041">
    <property type="protein sequence ID" value="KAK4045085.1"/>
    <property type="molecule type" value="Genomic_DNA"/>
</dbReference>
<comment type="caution">
    <text evidence="7">The sequence shown here is derived from an EMBL/GenBank/DDBJ whole genome shotgun (WGS) entry which is preliminary data.</text>
</comment>
<evidence type="ECO:0000256" key="3">
    <source>
        <dbReference type="ARBA" id="ARBA00022989"/>
    </source>
</evidence>
<dbReference type="Proteomes" id="UP001234178">
    <property type="component" value="Unassembled WGS sequence"/>
</dbReference>
<name>A0ABR0B924_9CRUS</name>
<evidence type="ECO:0000256" key="4">
    <source>
        <dbReference type="ARBA" id="ARBA00023136"/>
    </source>
</evidence>
<keyword evidence="4" id="KW-0472">Membrane</keyword>
<keyword evidence="2" id="KW-0812">Transmembrane</keyword>
<keyword evidence="8" id="KW-1185">Reference proteome</keyword>
<reference evidence="7 8" key="1">
    <citation type="journal article" date="2023" name="Nucleic Acids Res.">
        <title>The hologenome of Daphnia magna reveals possible DNA methylation and microbiome-mediated evolution of the host genome.</title>
        <authorList>
            <person name="Chaturvedi A."/>
            <person name="Li X."/>
            <person name="Dhandapani V."/>
            <person name="Marshall H."/>
            <person name="Kissane S."/>
            <person name="Cuenca-Cambronero M."/>
            <person name="Asole G."/>
            <person name="Calvet F."/>
            <person name="Ruiz-Romero M."/>
            <person name="Marangio P."/>
            <person name="Guigo R."/>
            <person name="Rago D."/>
            <person name="Mirbahai L."/>
            <person name="Eastwood N."/>
            <person name="Colbourne J.K."/>
            <person name="Zhou J."/>
            <person name="Mallon E."/>
            <person name="Orsini L."/>
        </authorList>
    </citation>
    <scope>NUCLEOTIDE SEQUENCE [LARGE SCALE GENOMIC DNA]</scope>
    <source>
        <strain evidence="7">LRV0_1</strain>
    </source>
</reference>
<gene>
    <name evidence="7" type="ORF">OUZ56_032493</name>
</gene>
<organism evidence="7 8">
    <name type="scientific">Daphnia magna</name>
    <dbReference type="NCBI Taxonomy" id="35525"/>
    <lineage>
        <taxon>Eukaryota</taxon>
        <taxon>Metazoa</taxon>
        <taxon>Ecdysozoa</taxon>
        <taxon>Arthropoda</taxon>
        <taxon>Crustacea</taxon>
        <taxon>Branchiopoda</taxon>
        <taxon>Diplostraca</taxon>
        <taxon>Cladocera</taxon>
        <taxon>Anomopoda</taxon>
        <taxon>Daphniidae</taxon>
        <taxon>Daphnia</taxon>
    </lineage>
</organism>
<feature type="compositionally biased region" description="Basic residues" evidence="5">
    <location>
        <begin position="948"/>
        <end position="959"/>
    </location>
</feature>
<protein>
    <recommendedName>
        <fullName evidence="6">Translocation and assembly module TamB C-terminal domain-containing protein</fullName>
    </recommendedName>
</protein>
<keyword evidence="3" id="KW-1133">Transmembrane helix</keyword>
<proteinExistence type="predicted"/>
<comment type="subcellular location">
    <subcellularLocation>
        <location evidence="1">Membrane</location>
        <topology evidence="1">Single-pass membrane protein</topology>
    </subcellularLocation>
</comment>
<evidence type="ECO:0000259" key="6">
    <source>
        <dbReference type="Pfam" id="PF04357"/>
    </source>
</evidence>
<dbReference type="Pfam" id="PF04357">
    <property type="entry name" value="TamB"/>
    <property type="match status" value="1"/>
</dbReference>
<sequence length="1487" mass="151812">MALFSVGSAPGRRFLAGKIVDALQSTFVGHFSIEISALSLFRGDVTIARATAQSPAGHDALIVENVAVKVAPRALLASLVMGDPLEVHGHASVGGATVDGRAGGVAAAFAPKNPRAAAPETSTSSAALPARRFFVDVEGLKIAHAAILLADGTVTADDLALPGSVAPEGVRATVDGTRVEAAFAGRPAVAANAIHVDGELPCAQLARARATLAATVATVPPSGETSNVIQVSVEFVDGAAVRLRAGPLAATLQPWVKLPASIVDAQLLDGPLSVDATVAPYAGRLHAWLGDVGAAEAPITFDADASTGSKKDSGISVRAGAEIRVAFADLDPGAVALSEAGDWLDVGKAHVSCMVLGTGEVRPAANVEAIPIPRVQALLHLTGGAATADVALTDDVSSAAARSPATLSLTAEATPTSRTVDAELRGALPRRPISAPLALAGVLNLHATQQLGASPGVAADLRGRLHDLRLPGLSAGGALVDLRSRGTLESVQVSGSVDVSSLRLPAGEGMDRVHLALAEVSIRPSEVRDAPLAPAVHVSGTDVSGANLDAEATVAVTPASGAVSVRRLAVRGARRGVPVTVGAREVTVDGATISAEDLGITGGFGEVFLSGRRSAGAVALRGTLKNGDVGAFLALAGGASVPLAGQGLPPLAGRVDGAFDVRVAGAAVHGAIEFHGKELGGALVPASVQHASIDVVLRGEGRSFSGTVDGKLPSGAVRVALTDGLAGRGSLLGAAAWTGAGGKLTIDGDVALAPWVPAGRAQGSVHLAGTVARAPDAPEGLSVDVKALADHLVLHAEDGSLIYAEREANPASVRLLASGNPATLRVEAALENQLRASAEGALTAGEWAAISRGDASPLVALSERANWSQRSVAAKVQLAPTPFESLPAFAGRAREVRGNVEAWVAMDGPLNAPEVRGSVRLLGLHSPPGRQRHPPSTSALTLPNMARRGGKHRRPRPLGRKPDPLRRWEGALRGQLHATRVKSRPEGTLTLHAENVLVGTDRVPQVSLRAGIVKGRIKAAVDIQEAADAVGPDTPKITIAASAPMIRKEALVDTLLFDDGFSLAVDATRFRLAPLGPLLASFGRGFDGILTGKLRATLGEPLREVGFDVRVENDGGFAVENLAVSAEGGELHGAFRGKLAGLSPVSLEGAIQFPERHPFPLVLDGVAYGDVAGNVQLGLVKNANKYALSVQVPRATVTLPDVSGRALQPLEADPTVTVLGAAPSLHSGDVAPVAPPGPPPPPAKASLPIALAVKLGDIRVKRGSDLDIHATGDLVVDEGVRGTVAVDRGFVELQGRRVKVARVAVSFDPSVSPSNPQVDASASYDAADGYKVFAEFRGSVATGHLTLRAEPALTSSEILQLIVFGSKDVAVSQNSGTETSALARAAGLGGGVGTQGRNKVLSQVAPIELQTRIDTTNSQSPRPELTVQISRDVAATVSIRVGLPSPGQAPDRSTIRLEYRLGGHVSLESALGDKGTSTVDLTWERRY</sequence>
<evidence type="ECO:0000313" key="8">
    <source>
        <dbReference type="Proteomes" id="UP001234178"/>
    </source>
</evidence>
<evidence type="ECO:0000313" key="7">
    <source>
        <dbReference type="EMBL" id="KAK4045085.1"/>
    </source>
</evidence>
<accession>A0ABR0B924</accession>
<evidence type="ECO:0000256" key="5">
    <source>
        <dbReference type="SAM" id="MobiDB-lite"/>
    </source>
</evidence>